<organism evidence="10 11">
    <name type="scientific">Roseivirga echinicomitans</name>
    <dbReference type="NCBI Taxonomy" id="296218"/>
    <lineage>
        <taxon>Bacteria</taxon>
        <taxon>Pseudomonadati</taxon>
        <taxon>Bacteroidota</taxon>
        <taxon>Cytophagia</taxon>
        <taxon>Cytophagales</taxon>
        <taxon>Roseivirgaceae</taxon>
        <taxon>Roseivirga</taxon>
    </lineage>
</organism>
<dbReference type="Pfam" id="PF07568">
    <property type="entry name" value="HisKA_2"/>
    <property type="match status" value="1"/>
</dbReference>
<feature type="transmembrane region" description="Helical" evidence="8">
    <location>
        <begin position="435"/>
        <end position="456"/>
    </location>
</feature>
<keyword evidence="7" id="KW-0067">ATP-binding</keyword>
<dbReference type="RefSeq" id="WP_068410235.1">
    <property type="nucleotide sequence ID" value="NZ_LRDB01000001.1"/>
</dbReference>
<evidence type="ECO:0000256" key="2">
    <source>
        <dbReference type="ARBA" id="ARBA00012438"/>
    </source>
</evidence>
<keyword evidence="8" id="KW-0472">Membrane</keyword>
<feature type="transmembrane region" description="Helical" evidence="8">
    <location>
        <begin position="9"/>
        <end position="28"/>
    </location>
</feature>
<keyword evidence="6" id="KW-0418">Kinase</keyword>
<dbReference type="OrthoDB" id="9767435at2"/>
<dbReference type="GO" id="GO:0005524">
    <property type="term" value="F:ATP binding"/>
    <property type="evidence" value="ECO:0007669"/>
    <property type="project" value="UniProtKB-KW"/>
</dbReference>
<accession>A0A150XXI8</accession>
<evidence type="ECO:0000256" key="8">
    <source>
        <dbReference type="SAM" id="Phobius"/>
    </source>
</evidence>
<gene>
    <name evidence="10" type="ORF">AWN68_01110</name>
</gene>
<evidence type="ECO:0000256" key="7">
    <source>
        <dbReference type="ARBA" id="ARBA00022840"/>
    </source>
</evidence>
<evidence type="ECO:0000256" key="6">
    <source>
        <dbReference type="ARBA" id="ARBA00022777"/>
    </source>
</evidence>
<dbReference type="SMART" id="SM00387">
    <property type="entry name" value="HATPase_c"/>
    <property type="match status" value="1"/>
</dbReference>
<keyword evidence="4" id="KW-0808">Transferase</keyword>
<evidence type="ECO:0000256" key="5">
    <source>
        <dbReference type="ARBA" id="ARBA00022741"/>
    </source>
</evidence>
<dbReference type="EMBL" id="LRDB01000001">
    <property type="protein sequence ID" value="KYG83433.1"/>
    <property type="molecule type" value="Genomic_DNA"/>
</dbReference>
<evidence type="ECO:0000313" key="11">
    <source>
        <dbReference type="Proteomes" id="UP000075615"/>
    </source>
</evidence>
<keyword evidence="11" id="KW-1185">Reference proteome</keyword>
<comment type="catalytic activity">
    <reaction evidence="1">
        <text>ATP + protein L-histidine = ADP + protein N-phospho-L-histidine.</text>
        <dbReference type="EC" id="2.7.13.3"/>
    </reaction>
</comment>
<reference evidence="10 11" key="1">
    <citation type="submission" date="2016-01" db="EMBL/GenBank/DDBJ databases">
        <title>Genome sequencing of Roseivirga echinicomitans KMM 6058.</title>
        <authorList>
            <person name="Selvaratnam C."/>
            <person name="Thevarajoo S."/>
            <person name="Goh K.M."/>
            <person name="Ee R."/>
            <person name="Chan K.-G."/>
            <person name="Chong C.S."/>
        </authorList>
    </citation>
    <scope>NUCLEOTIDE SEQUENCE [LARGE SCALE GENOMIC DNA]</scope>
    <source>
        <strain evidence="10 11">KMM 6058</strain>
    </source>
</reference>
<keyword evidence="3" id="KW-0597">Phosphoprotein</keyword>
<dbReference type="STRING" id="296218.AWN68_01110"/>
<evidence type="ECO:0000259" key="9">
    <source>
        <dbReference type="SMART" id="SM00387"/>
    </source>
</evidence>
<dbReference type="SUPFAM" id="SSF48452">
    <property type="entry name" value="TPR-like"/>
    <property type="match status" value="2"/>
</dbReference>
<dbReference type="GO" id="GO:0004673">
    <property type="term" value="F:protein histidine kinase activity"/>
    <property type="evidence" value="ECO:0007669"/>
    <property type="project" value="UniProtKB-EC"/>
</dbReference>
<dbReference type="InterPro" id="IPR011990">
    <property type="entry name" value="TPR-like_helical_dom_sf"/>
</dbReference>
<dbReference type="Proteomes" id="UP000075615">
    <property type="component" value="Unassembled WGS sequence"/>
</dbReference>
<dbReference type="PANTHER" id="PTHR41523">
    <property type="entry name" value="TWO-COMPONENT SYSTEM SENSOR PROTEIN"/>
    <property type="match status" value="1"/>
</dbReference>
<evidence type="ECO:0000256" key="4">
    <source>
        <dbReference type="ARBA" id="ARBA00022679"/>
    </source>
</evidence>
<dbReference type="PANTHER" id="PTHR41523:SF8">
    <property type="entry name" value="ETHYLENE RESPONSE SENSOR PROTEIN"/>
    <property type="match status" value="1"/>
</dbReference>
<dbReference type="InterPro" id="IPR036890">
    <property type="entry name" value="HATPase_C_sf"/>
</dbReference>
<evidence type="ECO:0000256" key="3">
    <source>
        <dbReference type="ARBA" id="ARBA00022553"/>
    </source>
</evidence>
<keyword evidence="5" id="KW-0547">Nucleotide-binding</keyword>
<dbReference type="InterPro" id="IPR003594">
    <property type="entry name" value="HATPase_dom"/>
</dbReference>
<name>A0A150XXI8_9BACT</name>
<sequence length="680" mass="78172">MTNHLTTSVIRYIAVVGILVLIPLKPFAQDKQEAKMDSLELIINQTKSEDKLIELFSAQIVLAEQMGDSPKVAEVELRLAKVSSYDGIEMQQYAKSALNYYRTAKDTSNMIEATYQMAYSKQLQNDYDSAIFFAKNVVTLGEESRDTVSIIKGRLMLSSVHNHLAQFPKSLEELNQSKVLAESTPDNKSVIMDILNRESFIYYTLGEYDKSAEKINQIIEILKPEGDARRLNIWLNNLASVYSLCNCVSFERRKEVLKESIGYAKQANFTYGEAFAYKHLSDTYRDAGELDSTRHYLEEIEVLLPEINKPDFTGLVSVAQGFYWRHNGNREKAAYYYKIAHDIWQEIGRQDEQKEMALNLSDFYSYKEDFKKAYQYLYTYVSLKDSLYNADNVKKIKELELSYDFRQKQITDSLRNQEKLLQSEYETTLQKRSKLMILLVGIGVLIIACVIYYSFIKQRKLAGLLRVKSDQVEIELKQKELLLTEIHHRVKNNFQILSSLLELQAKGVDDQATKDRISEGKSRVKSMALIHSQLYDNEGLTIHLAEYLKNLINEIQKSFEGQTSEINMDIDAEYTLDIDNMVPLGLIANELVTNSFKYGTNAGGQLRLHVSLHQEGEYNVITFKDNGPGVPSSFDVKTAKSTGIWLISRLALQLHGHYEYEYNEGAIFKIYFTQSEFVNY</sequence>
<dbReference type="Gene3D" id="1.25.40.10">
    <property type="entry name" value="Tetratricopeptide repeat domain"/>
    <property type="match status" value="2"/>
</dbReference>
<feature type="domain" description="Histidine kinase/HSP90-like ATPase" evidence="9">
    <location>
        <begin position="579"/>
        <end position="676"/>
    </location>
</feature>
<dbReference type="Gene3D" id="3.30.565.10">
    <property type="entry name" value="Histidine kinase-like ATPase, C-terminal domain"/>
    <property type="match status" value="1"/>
</dbReference>
<dbReference type="SUPFAM" id="SSF55874">
    <property type="entry name" value="ATPase domain of HSP90 chaperone/DNA topoisomerase II/histidine kinase"/>
    <property type="match status" value="1"/>
</dbReference>
<evidence type="ECO:0000313" key="10">
    <source>
        <dbReference type="EMBL" id="KYG83433.1"/>
    </source>
</evidence>
<evidence type="ECO:0000256" key="1">
    <source>
        <dbReference type="ARBA" id="ARBA00000085"/>
    </source>
</evidence>
<dbReference type="EC" id="2.7.13.3" evidence="2"/>
<protein>
    <recommendedName>
        <fullName evidence="2">histidine kinase</fullName>
        <ecNumber evidence="2">2.7.13.3</ecNumber>
    </recommendedName>
</protein>
<dbReference type="Pfam" id="PF02518">
    <property type="entry name" value="HATPase_c"/>
    <property type="match status" value="1"/>
</dbReference>
<dbReference type="InterPro" id="IPR011495">
    <property type="entry name" value="Sig_transdc_His_kin_sub2_dim/P"/>
</dbReference>
<keyword evidence="8" id="KW-1133">Transmembrane helix</keyword>
<keyword evidence="8" id="KW-0812">Transmembrane</keyword>
<dbReference type="AlphaFoldDB" id="A0A150XXI8"/>
<dbReference type="Gene3D" id="3.30.450.20">
    <property type="entry name" value="PAS domain"/>
    <property type="match status" value="1"/>
</dbReference>
<comment type="caution">
    <text evidence="10">The sequence shown here is derived from an EMBL/GenBank/DDBJ whole genome shotgun (WGS) entry which is preliminary data.</text>
</comment>
<proteinExistence type="predicted"/>